<keyword evidence="6" id="KW-1185">Reference proteome</keyword>
<dbReference type="STRING" id="1192034.CAP_5148"/>
<accession>A0A017T3Q5</accession>
<name>A0A017T3Q5_9BACT</name>
<evidence type="ECO:0000313" key="5">
    <source>
        <dbReference type="EMBL" id="EYF03884.1"/>
    </source>
</evidence>
<organism evidence="5 6">
    <name type="scientific">Chondromyces apiculatus DSM 436</name>
    <dbReference type="NCBI Taxonomy" id="1192034"/>
    <lineage>
        <taxon>Bacteria</taxon>
        <taxon>Pseudomonadati</taxon>
        <taxon>Myxococcota</taxon>
        <taxon>Polyangia</taxon>
        <taxon>Polyangiales</taxon>
        <taxon>Polyangiaceae</taxon>
        <taxon>Chondromyces</taxon>
    </lineage>
</organism>
<dbReference type="PANTHER" id="PTHR30576">
    <property type="entry name" value="COLANIC BIOSYNTHESIS UDP-GLUCOSE LIPID CARRIER TRANSFERASE"/>
    <property type="match status" value="1"/>
</dbReference>
<keyword evidence="3" id="KW-0812">Transmembrane</keyword>
<evidence type="ECO:0000259" key="4">
    <source>
        <dbReference type="Pfam" id="PF02397"/>
    </source>
</evidence>
<comment type="similarity">
    <text evidence="1">Belongs to the bacterial sugar transferase family.</text>
</comment>
<dbReference type="GO" id="GO:0016780">
    <property type="term" value="F:phosphotransferase activity, for other substituted phosphate groups"/>
    <property type="evidence" value="ECO:0007669"/>
    <property type="project" value="TreeGrafter"/>
</dbReference>
<keyword evidence="5" id="KW-0808">Transferase</keyword>
<dbReference type="AlphaFoldDB" id="A0A017T3Q5"/>
<dbReference type="eggNOG" id="COG2148">
    <property type="taxonomic scope" value="Bacteria"/>
</dbReference>
<feature type="domain" description="Bacterial sugar transferase" evidence="4">
    <location>
        <begin position="27"/>
        <end position="204"/>
    </location>
</feature>
<dbReference type="InterPro" id="IPR003362">
    <property type="entry name" value="Bact_transf"/>
</dbReference>
<evidence type="ECO:0000256" key="3">
    <source>
        <dbReference type="SAM" id="Phobius"/>
    </source>
</evidence>
<feature type="transmembrane region" description="Helical" evidence="3">
    <location>
        <begin position="32"/>
        <end position="55"/>
    </location>
</feature>
<feature type="compositionally biased region" description="Low complexity" evidence="2">
    <location>
        <begin position="222"/>
        <end position="234"/>
    </location>
</feature>
<gene>
    <name evidence="5" type="ORF">CAP_5148</name>
</gene>
<keyword evidence="3" id="KW-1133">Transmembrane helix</keyword>
<feature type="region of interest" description="Disordered" evidence="2">
    <location>
        <begin position="218"/>
        <end position="258"/>
    </location>
</feature>
<dbReference type="Pfam" id="PF02397">
    <property type="entry name" value="Bac_transf"/>
    <property type="match status" value="1"/>
</dbReference>
<comment type="caution">
    <text evidence="5">The sequence shown here is derived from an EMBL/GenBank/DDBJ whole genome shotgun (WGS) entry which is preliminary data.</text>
</comment>
<dbReference type="Proteomes" id="UP000019678">
    <property type="component" value="Unassembled WGS sequence"/>
</dbReference>
<keyword evidence="3" id="KW-0472">Membrane</keyword>
<protein>
    <submittedName>
        <fullName evidence="5">Lipid carrier: UDP-N-acetylgalactosaminyltransferase</fullName>
    </submittedName>
</protein>
<evidence type="ECO:0000256" key="2">
    <source>
        <dbReference type="SAM" id="MobiDB-lite"/>
    </source>
</evidence>
<dbReference type="PANTHER" id="PTHR30576:SF0">
    <property type="entry name" value="UNDECAPRENYL-PHOSPHATE N-ACETYLGALACTOSAMINYL 1-PHOSPHATE TRANSFERASE-RELATED"/>
    <property type="match status" value="1"/>
</dbReference>
<evidence type="ECO:0000256" key="1">
    <source>
        <dbReference type="ARBA" id="ARBA00006464"/>
    </source>
</evidence>
<evidence type="ECO:0000313" key="6">
    <source>
        <dbReference type="Proteomes" id="UP000019678"/>
    </source>
</evidence>
<dbReference type="EMBL" id="ASRX01000041">
    <property type="protein sequence ID" value="EYF03884.1"/>
    <property type="molecule type" value="Genomic_DNA"/>
</dbReference>
<reference evidence="5 6" key="1">
    <citation type="submission" date="2013-05" db="EMBL/GenBank/DDBJ databases">
        <title>Genome assembly of Chondromyces apiculatus DSM 436.</title>
        <authorList>
            <person name="Sharma G."/>
            <person name="Khatri I."/>
            <person name="Kaur C."/>
            <person name="Mayilraj S."/>
            <person name="Subramanian S."/>
        </authorList>
    </citation>
    <scope>NUCLEOTIDE SEQUENCE [LARGE SCALE GENOMIC DNA]</scope>
    <source>
        <strain evidence="5 6">DSM 436</strain>
    </source>
</reference>
<sequence>MPARAVNYRLRMQREEPADDRSARLVKRVMDVSLAGVALVGALPVMAVTAALIALEDGRPVLFVQRRVGREGRLFDMLKFRTMRENTLTIQQTGQVREDHPLVTRVGSILRRTKIDELPQLLNVLRGEMSLVGPRPTYPEHAATFTPFQRRRLEVPPGCTGWAQVNGGTLYTWDERIQMDVWYVDHWSLALDLRILLRTLGVILRGERAGTAAMDEARAHAARPSTAASATGSAVHLNGTPVPLNGTSVPLNGTPVRG</sequence>
<proteinExistence type="inferred from homology"/>